<evidence type="ECO:0000313" key="2">
    <source>
        <dbReference type="Proteomes" id="UP000053676"/>
    </source>
</evidence>
<dbReference type="KEGG" id="nai:NECAME_07796"/>
<gene>
    <name evidence="1" type="ORF">NECAME_07796</name>
</gene>
<organism evidence="1 2">
    <name type="scientific">Necator americanus</name>
    <name type="common">Human hookworm</name>
    <dbReference type="NCBI Taxonomy" id="51031"/>
    <lineage>
        <taxon>Eukaryota</taxon>
        <taxon>Metazoa</taxon>
        <taxon>Ecdysozoa</taxon>
        <taxon>Nematoda</taxon>
        <taxon>Chromadorea</taxon>
        <taxon>Rhabditida</taxon>
        <taxon>Rhabditina</taxon>
        <taxon>Rhabditomorpha</taxon>
        <taxon>Strongyloidea</taxon>
        <taxon>Ancylostomatidae</taxon>
        <taxon>Bunostominae</taxon>
        <taxon>Necator</taxon>
    </lineage>
</organism>
<dbReference type="OrthoDB" id="4062651at2759"/>
<dbReference type="InterPro" id="IPR011009">
    <property type="entry name" value="Kinase-like_dom_sf"/>
</dbReference>
<dbReference type="EMBL" id="KI658383">
    <property type="protein sequence ID" value="ETN82791.1"/>
    <property type="molecule type" value="Genomic_DNA"/>
</dbReference>
<accession>W2TNU9</accession>
<name>W2TNU9_NECAM</name>
<evidence type="ECO:0000313" key="1">
    <source>
        <dbReference type="EMBL" id="ETN82791.1"/>
    </source>
</evidence>
<proteinExistence type="predicted"/>
<protein>
    <submittedName>
        <fullName evidence="1">Uncharacterized protein</fullName>
    </submittedName>
</protein>
<dbReference type="Proteomes" id="UP000053676">
    <property type="component" value="Unassembled WGS sequence"/>
</dbReference>
<sequence length="92" mass="10402">MFASFDVSSISQQEDVSDGILPPLRFWWCTEIVRMVSKPAKNPFRPGLDTGEVADVMSSLINLIQDCWSEAPKYRPTTNEVQKLLKSIQKGK</sequence>
<dbReference type="SUPFAM" id="SSF56112">
    <property type="entry name" value="Protein kinase-like (PK-like)"/>
    <property type="match status" value="1"/>
</dbReference>
<dbReference type="Gene3D" id="1.10.510.10">
    <property type="entry name" value="Transferase(Phosphotransferase) domain 1"/>
    <property type="match status" value="1"/>
</dbReference>
<reference evidence="2" key="1">
    <citation type="journal article" date="2014" name="Nat. Genet.">
        <title>Genome of the human hookworm Necator americanus.</title>
        <authorList>
            <person name="Tang Y.T."/>
            <person name="Gao X."/>
            <person name="Rosa B.A."/>
            <person name="Abubucker S."/>
            <person name="Hallsworth-Pepin K."/>
            <person name="Martin J."/>
            <person name="Tyagi R."/>
            <person name="Heizer E."/>
            <person name="Zhang X."/>
            <person name="Bhonagiri-Palsikar V."/>
            <person name="Minx P."/>
            <person name="Warren W.C."/>
            <person name="Wang Q."/>
            <person name="Zhan B."/>
            <person name="Hotez P.J."/>
            <person name="Sternberg P.W."/>
            <person name="Dougall A."/>
            <person name="Gaze S.T."/>
            <person name="Mulvenna J."/>
            <person name="Sotillo J."/>
            <person name="Ranganathan S."/>
            <person name="Rabelo E.M."/>
            <person name="Wilson R.K."/>
            <person name="Felgner P.L."/>
            <person name="Bethony J."/>
            <person name="Hawdon J.M."/>
            <person name="Gasser R.B."/>
            <person name="Loukas A."/>
            <person name="Mitreva M."/>
        </authorList>
    </citation>
    <scope>NUCLEOTIDE SEQUENCE [LARGE SCALE GENOMIC DNA]</scope>
</reference>
<keyword evidence="2" id="KW-1185">Reference proteome</keyword>
<dbReference type="AlphaFoldDB" id="W2TNU9"/>